<dbReference type="Pfam" id="PF00098">
    <property type="entry name" value="zf-CCHC"/>
    <property type="match status" value="2"/>
</dbReference>
<evidence type="ECO:0000259" key="3">
    <source>
        <dbReference type="PROSITE" id="PS50158"/>
    </source>
</evidence>
<evidence type="ECO:0000313" key="5">
    <source>
        <dbReference type="Proteomes" id="UP000440578"/>
    </source>
</evidence>
<dbReference type="InterPro" id="IPR001878">
    <property type="entry name" value="Znf_CCHC"/>
</dbReference>
<keyword evidence="1" id="KW-0862">Zinc</keyword>
<dbReference type="PROSITE" id="PS50158">
    <property type="entry name" value="ZF_CCHC"/>
    <property type="match status" value="2"/>
</dbReference>
<feature type="region of interest" description="Disordered" evidence="2">
    <location>
        <begin position="243"/>
        <end position="269"/>
    </location>
</feature>
<proteinExistence type="predicted"/>
<accession>A0A6A4XA50</accession>
<reference evidence="4 5" key="1">
    <citation type="submission" date="2019-07" db="EMBL/GenBank/DDBJ databases">
        <title>Draft genome assembly of a fouling barnacle, Amphibalanus amphitrite (Darwin, 1854): The first reference genome for Thecostraca.</title>
        <authorList>
            <person name="Kim W."/>
        </authorList>
    </citation>
    <scope>NUCLEOTIDE SEQUENCE [LARGE SCALE GENOMIC DNA]</scope>
    <source>
        <strain evidence="4">SNU_AA5</strain>
        <tissue evidence="4">Soma without cirri and trophi</tissue>
    </source>
</reference>
<dbReference type="AlphaFoldDB" id="A0A6A4XA50"/>
<keyword evidence="4" id="KW-0238">DNA-binding</keyword>
<gene>
    <name evidence="4" type="primary">RPA1C</name>
    <name evidence="4" type="ORF">FJT64_015161</name>
</gene>
<organism evidence="4 5">
    <name type="scientific">Amphibalanus amphitrite</name>
    <name type="common">Striped barnacle</name>
    <name type="synonym">Balanus amphitrite</name>
    <dbReference type="NCBI Taxonomy" id="1232801"/>
    <lineage>
        <taxon>Eukaryota</taxon>
        <taxon>Metazoa</taxon>
        <taxon>Ecdysozoa</taxon>
        <taxon>Arthropoda</taxon>
        <taxon>Crustacea</taxon>
        <taxon>Multicrustacea</taxon>
        <taxon>Cirripedia</taxon>
        <taxon>Thoracica</taxon>
        <taxon>Thoracicalcarea</taxon>
        <taxon>Balanomorpha</taxon>
        <taxon>Balanoidea</taxon>
        <taxon>Balanidae</taxon>
        <taxon>Amphibalaninae</taxon>
        <taxon>Amphibalanus</taxon>
    </lineage>
</organism>
<dbReference type="InterPro" id="IPR036875">
    <property type="entry name" value="Znf_CCHC_sf"/>
</dbReference>
<feature type="domain" description="CCHC-type" evidence="3">
    <location>
        <begin position="203"/>
        <end position="216"/>
    </location>
</feature>
<name>A0A6A4XA50_AMPAM</name>
<evidence type="ECO:0000256" key="1">
    <source>
        <dbReference type="PROSITE-ProRule" id="PRU00047"/>
    </source>
</evidence>
<feature type="domain" description="CCHC-type" evidence="3">
    <location>
        <begin position="236"/>
        <end position="252"/>
    </location>
</feature>
<sequence>MKDEKSAPESGVKPASTADAAADLRLIPEFDGATQPVTEWLEKVELVCRLRGIDALHVVVPLRLTGGAFAVYQQLDEQDKAGYETIKNGLISAFAEDKFDAYDRFEKMKLRRGEPVDVFVAELRRLSGLFGGMSDGGLACAFVAKLPETTRRVLRAGSRVESMTLSELISRARAVLADEEETAMAGATGAAARTSAAPPRVTCHSCGQPNHLSRDCLAARGQRERGGARGSRRSVRCFRCNRPGHIASSCPENDGGEEGSAPASSPGLQ</sequence>
<dbReference type="EMBL" id="VIIS01000027">
    <property type="protein sequence ID" value="KAF0314379.1"/>
    <property type="molecule type" value="Genomic_DNA"/>
</dbReference>
<dbReference type="Proteomes" id="UP000440578">
    <property type="component" value="Unassembled WGS sequence"/>
</dbReference>
<dbReference type="GO" id="GO:0008270">
    <property type="term" value="F:zinc ion binding"/>
    <property type="evidence" value="ECO:0007669"/>
    <property type="project" value="UniProtKB-KW"/>
</dbReference>
<dbReference type="SUPFAM" id="SSF57756">
    <property type="entry name" value="Retrovirus zinc finger-like domains"/>
    <property type="match status" value="1"/>
</dbReference>
<evidence type="ECO:0000313" key="4">
    <source>
        <dbReference type="EMBL" id="KAF0314379.1"/>
    </source>
</evidence>
<keyword evidence="1" id="KW-0479">Metal-binding</keyword>
<protein>
    <submittedName>
        <fullName evidence="4">Replication protein A DNA-binding subunit C</fullName>
    </submittedName>
</protein>
<keyword evidence="1" id="KW-0863">Zinc-finger</keyword>
<dbReference type="Gene3D" id="4.10.60.10">
    <property type="entry name" value="Zinc finger, CCHC-type"/>
    <property type="match status" value="1"/>
</dbReference>
<dbReference type="OrthoDB" id="3863715at2759"/>
<comment type="caution">
    <text evidence="4">The sequence shown here is derived from an EMBL/GenBank/DDBJ whole genome shotgun (WGS) entry which is preliminary data.</text>
</comment>
<keyword evidence="5" id="KW-1185">Reference proteome</keyword>
<dbReference type="GO" id="GO:0003677">
    <property type="term" value="F:DNA binding"/>
    <property type="evidence" value="ECO:0007669"/>
    <property type="project" value="UniProtKB-KW"/>
</dbReference>
<evidence type="ECO:0000256" key="2">
    <source>
        <dbReference type="SAM" id="MobiDB-lite"/>
    </source>
</evidence>
<dbReference type="SMART" id="SM00343">
    <property type="entry name" value="ZnF_C2HC"/>
    <property type="match status" value="2"/>
</dbReference>